<dbReference type="Pfam" id="PF17210">
    <property type="entry name" value="SdrD_B"/>
    <property type="match status" value="1"/>
</dbReference>
<keyword evidence="3 4" id="KW-0732">Signal</keyword>
<evidence type="ECO:0000256" key="1">
    <source>
        <dbReference type="ARBA" id="ARBA00004613"/>
    </source>
</evidence>
<accession>A0A8J4Q4V6</accession>
<dbReference type="EMBL" id="AJWJ01000171">
    <property type="protein sequence ID" value="KAF2073991.1"/>
    <property type="molecule type" value="Genomic_DNA"/>
</dbReference>
<comment type="subcellular location">
    <subcellularLocation>
        <location evidence="1">Secreted</location>
    </subcellularLocation>
</comment>
<dbReference type="PANTHER" id="PTHR23303">
    <property type="entry name" value="CARBOXYPEPTIDASE REGULATORY REGION-CONTAINING"/>
    <property type="match status" value="1"/>
</dbReference>
<dbReference type="SUPFAM" id="SSF49478">
    <property type="entry name" value="Cna protein B-type domain"/>
    <property type="match status" value="1"/>
</dbReference>
<keyword evidence="7" id="KW-1185">Reference proteome</keyword>
<reference evidence="6" key="1">
    <citation type="submission" date="2020-01" db="EMBL/GenBank/DDBJ databases">
        <title>Development of genomics and gene disruption for Polysphondylium violaceum indicates a role for the polyketide synthase stlB in stalk morphogenesis.</title>
        <authorList>
            <person name="Narita B."/>
            <person name="Kawabe Y."/>
            <person name="Kin K."/>
            <person name="Saito T."/>
            <person name="Gibbs R."/>
            <person name="Kuspa A."/>
            <person name="Muzny D."/>
            <person name="Queller D."/>
            <person name="Richards S."/>
            <person name="Strassman J."/>
            <person name="Sucgang R."/>
            <person name="Worley K."/>
            <person name="Schaap P."/>
        </authorList>
    </citation>
    <scope>NUCLEOTIDE SEQUENCE</scope>
    <source>
        <strain evidence="6">QSvi11</strain>
    </source>
</reference>
<evidence type="ECO:0000313" key="7">
    <source>
        <dbReference type="Proteomes" id="UP000695562"/>
    </source>
</evidence>
<dbReference type="InterPro" id="IPR051417">
    <property type="entry name" value="SDr/BOS_complex"/>
</dbReference>
<dbReference type="PANTHER" id="PTHR23303:SF15">
    <property type="entry name" value="COLOSSIN-A"/>
    <property type="match status" value="1"/>
</dbReference>
<dbReference type="SUPFAM" id="SSF117074">
    <property type="entry name" value="Hypothetical protein PA1324"/>
    <property type="match status" value="1"/>
</dbReference>
<proteinExistence type="predicted"/>
<evidence type="ECO:0000313" key="6">
    <source>
        <dbReference type="EMBL" id="KAF2073991.1"/>
    </source>
</evidence>
<dbReference type="InterPro" id="IPR033764">
    <property type="entry name" value="Sdr_B"/>
</dbReference>
<sequence length="926" mass="101062">MGLKNKTILFSSIILILSIGYGLADFNSIGYGAPISFATILSPDIGSGLTLNWGQSISVTLTNPNDPKKSPIILGTNVPLNTSVTDNSEFIRFYGNLTYAPMLAHFNCKKEDESCINLNLNVPVVDMCLLIASVDGFDHVTLNSSKKGKLDDMNTWEVCATGQFSDSLPKAGRIVTRKSKEEISLGCFDETSKNVNYVILKPTTPIDNLQICYKSYSERSEYVLYSIVECGDAEDDTFALSGFAFSDKLYSSNRIDNPPLPFVTVSLVKDGQIAVNLDGDQVAPKVTDQSGYYFFDYIPKGLYFIVAQSPSGVNFSYVVDTNQGHAYTNKVYFNGQSVQLNLVQGFPGIRTVDHSLPSDIPLSSKWVLPEINIGVIPINTSLNGNIFKDYNGNGIKDEDEVYSAAIDVAFEGVVVKLYDGDRLLAVATTDDYGNFFFRDIPLIESGYKVVVETPDGYQMTNYPFPPAPPPSEPLTLIILVSEPLLIGLINKPDYCQANPLMALICYAQRNINETNGNDPVLIALPINATDHLYNMPEGTVTHLAHHKDIGAVYGLGFHRKTKNIFTSAFLKYFSGFGPSGTGAIYKTPFVEGAISTLFFDLNQATSTSDYAGSDPHEMPMDNFDEGFGSIGKIAFGDLDIHDDDLYTIALKTKELLKVNINDPTIYTLTPIFNPCTTNPQDWRPFGLGKLGDNILIGGVCSMESTGDETQIPTGYIVNDQSEIVLTIPLNFPRGCKIFGNGFCVAGDYTSWTDNFFASQPWISDITMDGADMIISIRDRGGDQDLDVGAYDMLRACWDGSQFVLENTGVCGGITGAHPNPSGYFGRPDGINGGEYYNDNFFFPRDNDGHDNLGSTAGVVIPGFYSLFGSSLDIDYIGQGAVKVWDNRDGSLVKGIAVYVQNATLNNNFGKANGLGDMEPLCFDFSS</sequence>
<protein>
    <recommendedName>
        <fullName evidence="5">SD-repeat containing protein B domain-containing protein</fullName>
    </recommendedName>
</protein>
<feature type="signal peptide" evidence="4">
    <location>
        <begin position="1"/>
        <end position="24"/>
    </location>
</feature>
<name>A0A8J4Q4V6_9MYCE</name>
<dbReference type="Proteomes" id="UP000695562">
    <property type="component" value="Unassembled WGS sequence"/>
</dbReference>
<dbReference type="InterPro" id="IPR013783">
    <property type="entry name" value="Ig-like_fold"/>
</dbReference>
<evidence type="ECO:0000259" key="5">
    <source>
        <dbReference type="Pfam" id="PF17210"/>
    </source>
</evidence>
<dbReference type="Gene3D" id="2.60.40.10">
    <property type="entry name" value="Immunoglobulins"/>
    <property type="match status" value="2"/>
</dbReference>
<dbReference type="OrthoDB" id="15790at2759"/>
<evidence type="ECO:0000256" key="2">
    <source>
        <dbReference type="ARBA" id="ARBA00022525"/>
    </source>
</evidence>
<feature type="chain" id="PRO_5035227797" description="SD-repeat containing protein B domain-containing protein" evidence="4">
    <location>
        <begin position="25"/>
        <end position="926"/>
    </location>
</feature>
<gene>
    <name evidence="6" type="ORF">CYY_004698</name>
</gene>
<comment type="caution">
    <text evidence="6">The sequence shown here is derived from an EMBL/GenBank/DDBJ whole genome shotgun (WGS) entry which is preliminary data.</text>
</comment>
<feature type="domain" description="SD-repeat containing protein B" evidence="5">
    <location>
        <begin position="385"/>
        <end position="461"/>
    </location>
</feature>
<evidence type="ECO:0000256" key="4">
    <source>
        <dbReference type="SAM" id="SignalP"/>
    </source>
</evidence>
<dbReference type="GO" id="GO:0005576">
    <property type="term" value="C:extracellular region"/>
    <property type="evidence" value="ECO:0007669"/>
    <property type="project" value="UniProtKB-SubCell"/>
</dbReference>
<organism evidence="6 7">
    <name type="scientific">Polysphondylium violaceum</name>
    <dbReference type="NCBI Taxonomy" id="133409"/>
    <lineage>
        <taxon>Eukaryota</taxon>
        <taxon>Amoebozoa</taxon>
        <taxon>Evosea</taxon>
        <taxon>Eumycetozoa</taxon>
        <taxon>Dictyostelia</taxon>
        <taxon>Dictyosteliales</taxon>
        <taxon>Dictyosteliaceae</taxon>
        <taxon>Polysphondylium</taxon>
    </lineage>
</organism>
<evidence type="ECO:0000256" key="3">
    <source>
        <dbReference type="ARBA" id="ARBA00022729"/>
    </source>
</evidence>
<dbReference type="AlphaFoldDB" id="A0A8J4Q4V6"/>
<keyword evidence="2" id="KW-0964">Secreted</keyword>